<accession>A0A1V4SPI2</accession>
<dbReference type="EMBL" id="LTAY01000097">
    <property type="protein sequence ID" value="OPX45808.1"/>
    <property type="molecule type" value="Genomic_DNA"/>
</dbReference>
<dbReference type="InterPro" id="IPR050090">
    <property type="entry name" value="Tyrosine_recombinase_XerCD"/>
</dbReference>
<organism evidence="5 6">
    <name type="scientific">Clostridium thermobutyricum DSM 4928</name>
    <dbReference type="NCBI Taxonomy" id="1121339"/>
    <lineage>
        <taxon>Bacteria</taxon>
        <taxon>Bacillati</taxon>
        <taxon>Bacillota</taxon>
        <taxon>Clostridia</taxon>
        <taxon>Eubacteriales</taxon>
        <taxon>Clostridiaceae</taxon>
        <taxon>Clostridium</taxon>
    </lineage>
</organism>
<dbReference type="InterPro" id="IPR002104">
    <property type="entry name" value="Integrase_catalytic"/>
</dbReference>
<proteinExistence type="inferred from homology"/>
<dbReference type="InterPro" id="IPR013762">
    <property type="entry name" value="Integrase-like_cat_sf"/>
</dbReference>
<protein>
    <submittedName>
        <fullName evidence="5">Integrase</fullName>
    </submittedName>
</protein>
<dbReference type="GO" id="GO:0006310">
    <property type="term" value="P:DNA recombination"/>
    <property type="evidence" value="ECO:0007669"/>
    <property type="project" value="UniProtKB-KW"/>
</dbReference>
<evidence type="ECO:0000256" key="2">
    <source>
        <dbReference type="ARBA" id="ARBA00023125"/>
    </source>
</evidence>
<keyword evidence="3" id="KW-0233">DNA recombination</keyword>
<comment type="similarity">
    <text evidence="1">Belongs to the 'phage' integrase family.</text>
</comment>
<dbReference type="RefSeq" id="WP_080024110.1">
    <property type="nucleotide sequence ID" value="NZ_LTAY01000097.1"/>
</dbReference>
<evidence type="ECO:0000256" key="1">
    <source>
        <dbReference type="ARBA" id="ARBA00008857"/>
    </source>
</evidence>
<dbReference type="AlphaFoldDB" id="A0A1V4SPI2"/>
<feature type="domain" description="Tyr recombinase" evidence="4">
    <location>
        <begin position="137"/>
        <end position="305"/>
    </location>
</feature>
<comment type="caution">
    <text evidence="5">The sequence shown here is derived from an EMBL/GenBank/DDBJ whole genome shotgun (WGS) entry which is preliminary data.</text>
</comment>
<dbReference type="Pfam" id="PF00589">
    <property type="entry name" value="Phage_integrase"/>
    <property type="match status" value="1"/>
</dbReference>
<dbReference type="PANTHER" id="PTHR30349:SF41">
    <property type="entry name" value="INTEGRASE_RECOMBINASE PROTEIN MJ0367-RELATED"/>
    <property type="match status" value="1"/>
</dbReference>
<dbReference type="Gene3D" id="1.10.443.10">
    <property type="entry name" value="Intergrase catalytic core"/>
    <property type="match status" value="1"/>
</dbReference>
<evidence type="ECO:0000313" key="5">
    <source>
        <dbReference type="EMBL" id="OPX45808.1"/>
    </source>
</evidence>
<keyword evidence="2" id="KW-0238">DNA-binding</keyword>
<dbReference type="PANTHER" id="PTHR30349">
    <property type="entry name" value="PHAGE INTEGRASE-RELATED"/>
    <property type="match status" value="1"/>
</dbReference>
<evidence type="ECO:0000259" key="4">
    <source>
        <dbReference type="PROSITE" id="PS51898"/>
    </source>
</evidence>
<evidence type="ECO:0000256" key="3">
    <source>
        <dbReference type="ARBA" id="ARBA00023172"/>
    </source>
</evidence>
<dbReference type="InterPro" id="IPR011010">
    <property type="entry name" value="DNA_brk_join_enz"/>
</dbReference>
<sequence length="305" mass="36183">MAKKRSIKSQFHYAITKNFKEGVKKRDYKIENGQSMDNKIFSYQELYRLKDVARDINNFLRENEIERRDVRDIKSEDINKFLDSKKYDCTQQTINSYKNSIYKLQEVVNKTYNLNVKWREDIEVPKSIKAIKSKERGVKAVISNEDYKKIIEYAEKNKCQSAYAIILEKEIGVRVNEVVNIKKENIDLERKEILFKNTKGGKKIVKKIKNINLVKEILDKNYSSNALFSIKASSVNRYLNRVQDKLGLGRNSFHNLRRNYAQNFYDNKLKEGLSEEKALLAISKQLNHRTKRERLMEESYIKRQK</sequence>
<gene>
    <name evidence="5" type="ORF">CLTHE_30050</name>
</gene>
<dbReference type="SUPFAM" id="SSF56349">
    <property type="entry name" value="DNA breaking-rejoining enzymes"/>
    <property type="match status" value="1"/>
</dbReference>
<dbReference type="PROSITE" id="PS51898">
    <property type="entry name" value="TYR_RECOMBINASE"/>
    <property type="match status" value="1"/>
</dbReference>
<reference evidence="5 6" key="1">
    <citation type="submission" date="2016-02" db="EMBL/GenBank/DDBJ databases">
        <title>Genome sequence of Clostridium thermobutyricum DSM 4928.</title>
        <authorList>
            <person name="Poehlein A."/>
            <person name="Daniel R."/>
        </authorList>
    </citation>
    <scope>NUCLEOTIDE SEQUENCE [LARGE SCALE GENOMIC DNA]</scope>
    <source>
        <strain evidence="5 6">DSM 4928</strain>
    </source>
</reference>
<evidence type="ECO:0000313" key="6">
    <source>
        <dbReference type="Proteomes" id="UP000191448"/>
    </source>
</evidence>
<dbReference type="OrthoDB" id="9803188at2"/>
<dbReference type="Proteomes" id="UP000191448">
    <property type="component" value="Unassembled WGS sequence"/>
</dbReference>
<name>A0A1V4SPI2_9CLOT</name>
<dbReference type="GO" id="GO:0003677">
    <property type="term" value="F:DNA binding"/>
    <property type="evidence" value="ECO:0007669"/>
    <property type="project" value="UniProtKB-KW"/>
</dbReference>
<dbReference type="GO" id="GO:0015074">
    <property type="term" value="P:DNA integration"/>
    <property type="evidence" value="ECO:0007669"/>
    <property type="project" value="InterPro"/>
</dbReference>